<sequence length="610" mass="69287">MPILFCLVVGKGTSFPVHIDANKYVDHLKNKIKEENSNSLKCDARELLLYLALKDKVWIESTSPLVERLMKGETPDEIHEYLVQTNKMSPFSTLDEALTLPLGRNEIHVLVVVPERQVDSLPKKKQRLDGRVFFSLEGIQAVDPASCQPNVWLDCQEISKVTAFPADYFVRNESIDVFHLLKARTTRQIVLEGSPGVGKSLLLVLTSFWMAIEGKKCVVLVRLVEGKGLSLIFLNGQNLSDNWKLERMSADEIAPLVQQCMRRFPKCELCLDGFQQSFLKNHMGVLMAFSVLAASGPYKTKQDDAGILDLCLVPFWSFSDLKLVGQHYTWDDESMEKKYYFSGGSLRLFLVSEMDAKIAAELAFCKVDLASVKLLNTQNGSRFDKQIGWIQMATLDTSDLSNYNRPGKWSYVVCSGFALRKLGDRVTLEYYKDLCHKAYMINDVGLFGIAFENYFHAMAREKQSIQLKVREYDSTKPREYSVLTFTSAKHLLKGKDQTDFEKAMKTWPSELDYWYPDSRCPIDSIAKLDGEYLLLQLTRSTTPSIDTEYLETISKCFPPNSSIAYMAVVPNKAICDEFRLSPADPVTQFPLRVAYVDDDFFTKFGNSMEG</sequence>
<dbReference type="VEuPathDB" id="FungiDB:AeMF1_014598"/>
<protein>
    <recommendedName>
        <fullName evidence="4">Crinkler effector protein N-terminal domain-containing protein</fullName>
    </recommendedName>
</protein>
<keyword evidence="6" id="KW-1185">Reference proteome</keyword>
<evidence type="ECO:0000259" key="4">
    <source>
        <dbReference type="Pfam" id="PF20147"/>
    </source>
</evidence>
<gene>
    <name evidence="5" type="ORF">Ae201684_013206</name>
</gene>
<reference evidence="5 6" key="1">
    <citation type="submission" date="2019-07" db="EMBL/GenBank/DDBJ databases">
        <title>Genomics analysis of Aphanomyces spp. identifies a new class of oomycete effector associated with host adaptation.</title>
        <authorList>
            <person name="Gaulin E."/>
        </authorList>
    </citation>
    <scope>NUCLEOTIDE SEQUENCE [LARGE SCALE GENOMIC DNA]</scope>
    <source>
        <strain evidence="5 6">ATCC 201684</strain>
    </source>
</reference>
<proteinExistence type="predicted"/>
<dbReference type="GO" id="GO:0005576">
    <property type="term" value="C:extracellular region"/>
    <property type="evidence" value="ECO:0007669"/>
    <property type="project" value="UniProtKB-SubCell"/>
</dbReference>
<dbReference type="GO" id="GO:0043657">
    <property type="term" value="C:host cell"/>
    <property type="evidence" value="ECO:0007669"/>
    <property type="project" value="UniProtKB-SubCell"/>
</dbReference>
<name>A0A6G0WP02_9STRA</name>
<accession>A0A6G0WP02</accession>
<dbReference type="Proteomes" id="UP000481153">
    <property type="component" value="Unassembled WGS sequence"/>
</dbReference>
<evidence type="ECO:0000256" key="2">
    <source>
        <dbReference type="ARBA" id="ARBA00004613"/>
    </source>
</evidence>
<comment type="caution">
    <text evidence="5">The sequence shown here is derived from an EMBL/GenBank/DDBJ whole genome shotgun (WGS) entry which is preliminary data.</text>
</comment>
<evidence type="ECO:0000256" key="3">
    <source>
        <dbReference type="ARBA" id="ARBA00022525"/>
    </source>
</evidence>
<feature type="domain" description="Crinkler effector protein N-terminal" evidence="4">
    <location>
        <begin position="4"/>
        <end position="112"/>
    </location>
</feature>
<evidence type="ECO:0000256" key="1">
    <source>
        <dbReference type="ARBA" id="ARBA00004340"/>
    </source>
</evidence>
<dbReference type="EMBL" id="VJMJ01000169">
    <property type="protein sequence ID" value="KAF0729069.1"/>
    <property type="molecule type" value="Genomic_DNA"/>
</dbReference>
<organism evidence="5 6">
    <name type="scientific">Aphanomyces euteiches</name>
    <dbReference type="NCBI Taxonomy" id="100861"/>
    <lineage>
        <taxon>Eukaryota</taxon>
        <taxon>Sar</taxon>
        <taxon>Stramenopiles</taxon>
        <taxon>Oomycota</taxon>
        <taxon>Saprolegniomycetes</taxon>
        <taxon>Saprolegniales</taxon>
        <taxon>Verrucalvaceae</taxon>
        <taxon>Aphanomyces</taxon>
    </lineage>
</organism>
<dbReference type="InterPro" id="IPR045379">
    <property type="entry name" value="Crinkler_N"/>
</dbReference>
<dbReference type="Pfam" id="PF20147">
    <property type="entry name" value="Crinkler"/>
    <property type="match status" value="1"/>
</dbReference>
<keyword evidence="3" id="KW-0964">Secreted</keyword>
<evidence type="ECO:0000313" key="5">
    <source>
        <dbReference type="EMBL" id="KAF0729069.1"/>
    </source>
</evidence>
<comment type="subcellular location">
    <subcellularLocation>
        <location evidence="1">Host cell</location>
    </subcellularLocation>
    <subcellularLocation>
        <location evidence="2">Secreted</location>
    </subcellularLocation>
</comment>
<dbReference type="AlphaFoldDB" id="A0A6G0WP02"/>
<evidence type="ECO:0000313" key="6">
    <source>
        <dbReference type="Proteomes" id="UP000481153"/>
    </source>
</evidence>